<name>A0A0G1JK07_9BACT</name>
<organism evidence="2 3">
    <name type="scientific">Candidatus Collierbacteria bacterium GW2011_GWB1_44_6</name>
    <dbReference type="NCBI Taxonomy" id="1618384"/>
    <lineage>
        <taxon>Bacteria</taxon>
        <taxon>Candidatus Collieribacteriota</taxon>
    </lineage>
</organism>
<sequence>MKKLIPILIAMLILLVACAPASVATEIPAVEYPIEAVEAPSTEPAVTPQMEGAIFFTYSYTEDIPREFFQGSDVERESVTFMKVDGAWQPVDLRPQILDLGPLFRMYLSIPLENTYGDCGINTVNYDNVATKVTVQPICETILPETSARLEIGIANCDRDSFGNLICAVYSDMGTLRYTLNEKMDKFQFIVDGSYNYIYEEWVRLALNGLGFDPTPENFFDNIVPGQNYVIFKTDTND</sequence>
<protein>
    <submittedName>
        <fullName evidence="2">Uncharacterized protein</fullName>
    </submittedName>
</protein>
<gene>
    <name evidence="2" type="ORF">UW68_C0052G0006</name>
</gene>
<accession>A0A0G1JK07</accession>
<keyword evidence="1" id="KW-0732">Signal</keyword>
<dbReference type="EMBL" id="LCJG01000052">
    <property type="protein sequence ID" value="KKT71941.1"/>
    <property type="molecule type" value="Genomic_DNA"/>
</dbReference>
<evidence type="ECO:0000313" key="3">
    <source>
        <dbReference type="Proteomes" id="UP000034835"/>
    </source>
</evidence>
<dbReference type="PROSITE" id="PS51257">
    <property type="entry name" value="PROKAR_LIPOPROTEIN"/>
    <property type="match status" value="1"/>
</dbReference>
<comment type="caution">
    <text evidence="2">The sequence shown here is derived from an EMBL/GenBank/DDBJ whole genome shotgun (WGS) entry which is preliminary data.</text>
</comment>
<dbReference type="STRING" id="1618384.UW68_C0052G0006"/>
<feature type="signal peptide" evidence="1">
    <location>
        <begin position="1"/>
        <end position="21"/>
    </location>
</feature>
<reference evidence="2 3" key="1">
    <citation type="journal article" date="2015" name="Nature">
        <title>rRNA introns, odd ribosomes, and small enigmatic genomes across a large radiation of phyla.</title>
        <authorList>
            <person name="Brown C.T."/>
            <person name="Hug L.A."/>
            <person name="Thomas B.C."/>
            <person name="Sharon I."/>
            <person name="Castelle C.J."/>
            <person name="Singh A."/>
            <person name="Wilkins M.J."/>
            <person name="Williams K.H."/>
            <person name="Banfield J.F."/>
        </authorList>
    </citation>
    <scope>NUCLEOTIDE SEQUENCE [LARGE SCALE GENOMIC DNA]</scope>
</reference>
<dbReference type="Proteomes" id="UP000034835">
    <property type="component" value="Unassembled WGS sequence"/>
</dbReference>
<proteinExistence type="predicted"/>
<dbReference type="AlphaFoldDB" id="A0A0G1JK07"/>
<evidence type="ECO:0000313" key="2">
    <source>
        <dbReference type="EMBL" id="KKT71941.1"/>
    </source>
</evidence>
<feature type="chain" id="PRO_5002537932" evidence="1">
    <location>
        <begin position="22"/>
        <end position="238"/>
    </location>
</feature>
<evidence type="ECO:0000256" key="1">
    <source>
        <dbReference type="SAM" id="SignalP"/>
    </source>
</evidence>